<dbReference type="EMBL" id="JAODUO010000545">
    <property type="protein sequence ID" value="KAK2178419.1"/>
    <property type="molecule type" value="Genomic_DNA"/>
</dbReference>
<reference evidence="1" key="1">
    <citation type="journal article" date="2023" name="Mol. Biol. Evol.">
        <title>Third-Generation Sequencing Reveals the Adaptive Role of the Epigenome in Three Deep-Sea Polychaetes.</title>
        <authorList>
            <person name="Perez M."/>
            <person name="Aroh O."/>
            <person name="Sun Y."/>
            <person name="Lan Y."/>
            <person name="Juniper S.K."/>
            <person name="Young C.R."/>
            <person name="Angers B."/>
            <person name="Qian P.Y."/>
        </authorList>
    </citation>
    <scope>NUCLEOTIDE SEQUENCE</scope>
    <source>
        <strain evidence="1">R07B-5</strain>
    </source>
</reference>
<evidence type="ECO:0000313" key="1">
    <source>
        <dbReference type="EMBL" id="KAK2178419.1"/>
    </source>
</evidence>
<protein>
    <submittedName>
        <fullName evidence="1">Uncharacterized protein</fullName>
    </submittedName>
</protein>
<dbReference type="AlphaFoldDB" id="A0AAD9NT43"/>
<evidence type="ECO:0000313" key="2">
    <source>
        <dbReference type="Proteomes" id="UP001209878"/>
    </source>
</evidence>
<sequence length="86" mass="10191">MIFGNRRIYFDIDVRIRHNQITRVSKTKFIGVLLDEKLTWKDQINNADTKLSRINGVLYKASHIFRNYRLAYHLSLIVLTCIVLLL</sequence>
<comment type="caution">
    <text evidence="1">The sequence shown here is derived from an EMBL/GenBank/DDBJ whole genome shotgun (WGS) entry which is preliminary data.</text>
</comment>
<dbReference type="Proteomes" id="UP001209878">
    <property type="component" value="Unassembled WGS sequence"/>
</dbReference>
<name>A0AAD9NT43_RIDPI</name>
<gene>
    <name evidence="1" type="ORF">NP493_545g01103</name>
</gene>
<proteinExistence type="predicted"/>
<organism evidence="1 2">
    <name type="scientific">Ridgeia piscesae</name>
    <name type="common">Tubeworm</name>
    <dbReference type="NCBI Taxonomy" id="27915"/>
    <lineage>
        <taxon>Eukaryota</taxon>
        <taxon>Metazoa</taxon>
        <taxon>Spiralia</taxon>
        <taxon>Lophotrochozoa</taxon>
        <taxon>Annelida</taxon>
        <taxon>Polychaeta</taxon>
        <taxon>Sedentaria</taxon>
        <taxon>Canalipalpata</taxon>
        <taxon>Sabellida</taxon>
        <taxon>Siboglinidae</taxon>
        <taxon>Ridgeia</taxon>
    </lineage>
</organism>
<keyword evidence="2" id="KW-1185">Reference proteome</keyword>
<accession>A0AAD9NT43</accession>